<evidence type="ECO:0000313" key="2">
    <source>
        <dbReference type="EMBL" id="GAA0770937.1"/>
    </source>
</evidence>
<keyword evidence="3" id="KW-1185">Reference proteome</keyword>
<comment type="caution">
    <text evidence="2">The sequence shown here is derived from an EMBL/GenBank/DDBJ whole genome shotgun (WGS) entry which is preliminary data.</text>
</comment>
<name>A0ABP3VXN2_CLOSU</name>
<evidence type="ECO:0000256" key="1">
    <source>
        <dbReference type="SAM" id="Coils"/>
    </source>
</evidence>
<protein>
    <submittedName>
        <fullName evidence="2">Uncharacterized protein</fullName>
    </submittedName>
</protein>
<reference evidence="3" key="1">
    <citation type="journal article" date="2019" name="Int. J. Syst. Evol. Microbiol.">
        <title>The Global Catalogue of Microorganisms (GCM) 10K type strain sequencing project: providing services to taxonomists for standard genome sequencing and annotation.</title>
        <authorList>
            <consortium name="The Broad Institute Genomics Platform"/>
            <consortium name="The Broad Institute Genome Sequencing Center for Infectious Disease"/>
            <person name="Wu L."/>
            <person name="Ma J."/>
        </authorList>
    </citation>
    <scope>NUCLEOTIDE SEQUENCE [LARGE SCALE GENOMIC DNA]</scope>
    <source>
        <strain evidence="3">JCM 1417</strain>
    </source>
</reference>
<dbReference type="Proteomes" id="UP001501047">
    <property type="component" value="Unassembled WGS sequence"/>
</dbReference>
<dbReference type="RefSeq" id="WP_343825057.1">
    <property type="nucleotide sequence ID" value="NZ_BAAACI010000002.1"/>
</dbReference>
<accession>A0ABP3VXN2</accession>
<proteinExistence type="predicted"/>
<evidence type="ECO:0000313" key="3">
    <source>
        <dbReference type="Proteomes" id="UP001501047"/>
    </source>
</evidence>
<organism evidence="2 3">
    <name type="scientific">Clostridium subterminale</name>
    <dbReference type="NCBI Taxonomy" id="1550"/>
    <lineage>
        <taxon>Bacteria</taxon>
        <taxon>Bacillati</taxon>
        <taxon>Bacillota</taxon>
        <taxon>Clostridia</taxon>
        <taxon>Eubacteriales</taxon>
        <taxon>Clostridiaceae</taxon>
        <taxon>Clostridium</taxon>
    </lineage>
</organism>
<dbReference type="EMBL" id="BAAACI010000002">
    <property type="protein sequence ID" value="GAA0770937.1"/>
    <property type="molecule type" value="Genomic_DNA"/>
</dbReference>
<feature type="coiled-coil region" evidence="1">
    <location>
        <begin position="6"/>
        <end position="33"/>
    </location>
</feature>
<sequence length="61" mass="6971">MNETNLMQAQKEIDEALSTIEKLEENIKFNSASEDMIKENFISLAKKVQEIESVLKNEGIL</sequence>
<keyword evidence="1" id="KW-0175">Coiled coil</keyword>
<gene>
    <name evidence="2" type="ORF">GCM10008908_14460</name>
</gene>